<evidence type="ECO:0000256" key="1">
    <source>
        <dbReference type="SAM" id="Phobius"/>
    </source>
</evidence>
<sequence length="175" mass="19752">MKSIKMIGTIHILAAIFTIASLFTIYYYFDSRGHSGITYFSVTSLIAISLWTVLYFLRKSISNGIATIVANNTNSNFSPDKNLTFIDINNGKYVGIDSNSKAMLIVSLNNKEFANGFIAEFDEWKGYELEDCNLTLKFNNIKRPTFSINSNAKIKVFCHKLDNLLSSTYRPLVTN</sequence>
<gene>
    <name evidence="2" type="ORF">ERS008530_03894</name>
</gene>
<dbReference type="RefSeq" id="WP_050074472.1">
    <property type="nucleotide sequence ID" value="NZ_CPZJ01000019.1"/>
</dbReference>
<dbReference type="OrthoDB" id="6629256at2"/>
<feature type="transmembrane region" description="Helical" evidence="1">
    <location>
        <begin position="35"/>
        <end position="57"/>
    </location>
</feature>
<dbReference type="AlphaFoldDB" id="A0A0T9MUG2"/>
<keyword evidence="1" id="KW-1133">Transmembrane helix</keyword>
<name>A0A0T9MUG2_YERIN</name>
<evidence type="ECO:0000313" key="2">
    <source>
        <dbReference type="EMBL" id="CNG49103.1"/>
    </source>
</evidence>
<keyword evidence="1" id="KW-0812">Transmembrane</keyword>
<feature type="transmembrane region" description="Helical" evidence="1">
    <location>
        <begin position="12"/>
        <end position="29"/>
    </location>
</feature>
<dbReference type="EMBL" id="CPZJ01000019">
    <property type="protein sequence ID" value="CNG49103.1"/>
    <property type="molecule type" value="Genomic_DNA"/>
</dbReference>
<evidence type="ECO:0000313" key="3">
    <source>
        <dbReference type="Proteomes" id="UP000038750"/>
    </source>
</evidence>
<protein>
    <submittedName>
        <fullName evidence="2">Uncharacterized protein</fullName>
    </submittedName>
</protein>
<reference evidence="2 3" key="1">
    <citation type="submission" date="2015-03" db="EMBL/GenBank/DDBJ databases">
        <authorList>
            <person name="Murphy D."/>
        </authorList>
    </citation>
    <scope>NUCLEOTIDE SEQUENCE [LARGE SCALE GENOMIC DNA]</scope>
    <source>
        <strain evidence="2 3">BR165/97</strain>
    </source>
</reference>
<accession>A0A0T9MUG2</accession>
<dbReference type="Proteomes" id="UP000038750">
    <property type="component" value="Unassembled WGS sequence"/>
</dbReference>
<keyword evidence="1" id="KW-0472">Membrane</keyword>
<organism evidence="2 3">
    <name type="scientific">Yersinia intermedia</name>
    <dbReference type="NCBI Taxonomy" id="631"/>
    <lineage>
        <taxon>Bacteria</taxon>
        <taxon>Pseudomonadati</taxon>
        <taxon>Pseudomonadota</taxon>
        <taxon>Gammaproteobacteria</taxon>
        <taxon>Enterobacterales</taxon>
        <taxon>Yersiniaceae</taxon>
        <taxon>Yersinia</taxon>
    </lineage>
</organism>
<proteinExistence type="predicted"/>